<dbReference type="GO" id="GO:0071897">
    <property type="term" value="P:DNA biosynthetic process"/>
    <property type="evidence" value="ECO:0007669"/>
    <property type="project" value="UniProtKB-ARBA"/>
</dbReference>
<dbReference type="InParanoid" id="A0A2J7PYB7"/>
<evidence type="ECO:0000259" key="1">
    <source>
        <dbReference type="PROSITE" id="PS50878"/>
    </source>
</evidence>
<accession>A0A2J7PYB7</accession>
<dbReference type="EMBL" id="NEVH01020764">
    <property type="protein sequence ID" value="PNF21343.1"/>
    <property type="molecule type" value="Genomic_DNA"/>
</dbReference>
<feature type="domain" description="Reverse transcriptase" evidence="1">
    <location>
        <begin position="1"/>
        <end position="51"/>
    </location>
</feature>
<protein>
    <recommendedName>
        <fullName evidence="1">Reverse transcriptase domain-containing protein</fullName>
    </recommendedName>
</protein>
<sequence length="121" mass="13806">MDDLVVYSRSREEHLDHLREVFTRLQKAGFTLNQNKLHLAQREIQFLGHLLSAEEIRILPERVEAITSFPPPKNLKALLANPDTGVIVRKAHVSQLKRPSTGLDGVQKYDLLLLVLCCLRT</sequence>
<dbReference type="Pfam" id="PF00078">
    <property type="entry name" value="RVT_1"/>
    <property type="match status" value="1"/>
</dbReference>
<dbReference type="Gene3D" id="3.30.70.270">
    <property type="match status" value="1"/>
</dbReference>
<proteinExistence type="predicted"/>
<dbReference type="PANTHER" id="PTHR33064:SF37">
    <property type="entry name" value="RIBONUCLEASE H"/>
    <property type="match status" value="1"/>
</dbReference>
<dbReference type="AlphaFoldDB" id="A0A2J7PYB7"/>
<dbReference type="InterPro" id="IPR043128">
    <property type="entry name" value="Rev_trsase/Diguanyl_cyclase"/>
</dbReference>
<organism evidence="2 3">
    <name type="scientific">Cryptotermes secundus</name>
    <dbReference type="NCBI Taxonomy" id="105785"/>
    <lineage>
        <taxon>Eukaryota</taxon>
        <taxon>Metazoa</taxon>
        <taxon>Ecdysozoa</taxon>
        <taxon>Arthropoda</taxon>
        <taxon>Hexapoda</taxon>
        <taxon>Insecta</taxon>
        <taxon>Pterygota</taxon>
        <taxon>Neoptera</taxon>
        <taxon>Polyneoptera</taxon>
        <taxon>Dictyoptera</taxon>
        <taxon>Blattodea</taxon>
        <taxon>Blattoidea</taxon>
        <taxon>Termitoidae</taxon>
        <taxon>Kalotermitidae</taxon>
        <taxon>Cryptotermitinae</taxon>
        <taxon>Cryptotermes</taxon>
    </lineage>
</organism>
<reference evidence="2 3" key="1">
    <citation type="submission" date="2017-12" db="EMBL/GenBank/DDBJ databases">
        <title>Hemimetabolous genomes reveal molecular basis of termite eusociality.</title>
        <authorList>
            <person name="Harrison M.C."/>
            <person name="Jongepier E."/>
            <person name="Robertson H.M."/>
            <person name="Arning N."/>
            <person name="Bitard-Feildel T."/>
            <person name="Chao H."/>
            <person name="Childers C.P."/>
            <person name="Dinh H."/>
            <person name="Doddapaneni H."/>
            <person name="Dugan S."/>
            <person name="Gowin J."/>
            <person name="Greiner C."/>
            <person name="Han Y."/>
            <person name="Hu H."/>
            <person name="Hughes D.S.T."/>
            <person name="Huylmans A.-K."/>
            <person name="Kemena C."/>
            <person name="Kremer L.P.M."/>
            <person name="Lee S.L."/>
            <person name="Lopez-Ezquerra A."/>
            <person name="Mallet L."/>
            <person name="Monroy-Kuhn J.M."/>
            <person name="Moser A."/>
            <person name="Murali S.C."/>
            <person name="Muzny D.M."/>
            <person name="Otani S."/>
            <person name="Piulachs M.-D."/>
            <person name="Poelchau M."/>
            <person name="Qu J."/>
            <person name="Schaub F."/>
            <person name="Wada-Katsumata A."/>
            <person name="Worley K.C."/>
            <person name="Xie Q."/>
            <person name="Ylla G."/>
            <person name="Poulsen M."/>
            <person name="Gibbs R.A."/>
            <person name="Schal C."/>
            <person name="Richards S."/>
            <person name="Belles X."/>
            <person name="Korb J."/>
            <person name="Bornberg-Bauer E."/>
        </authorList>
    </citation>
    <scope>NUCLEOTIDE SEQUENCE [LARGE SCALE GENOMIC DNA]</scope>
    <source>
        <tissue evidence="2">Whole body</tissue>
    </source>
</reference>
<dbReference type="InterPro" id="IPR043502">
    <property type="entry name" value="DNA/RNA_pol_sf"/>
</dbReference>
<keyword evidence="3" id="KW-1185">Reference proteome</keyword>
<comment type="caution">
    <text evidence="2">The sequence shown here is derived from an EMBL/GenBank/DDBJ whole genome shotgun (WGS) entry which is preliminary data.</text>
</comment>
<evidence type="ECO:0000313" key="2">
    <source>
        <dbReference type="EMBL" id="PNF21343.1"/>
    </source>
</evidence>
<gene>
    <name evidence="2" type="ORF">B7P43_G18393</name>
</gene>
<dbReference type="STRING" id="105785.A0A2J7PYB7"/>
<name>A0A2J7PYB7_9NEOP</name>
<evidence type="ECO:0000313" key="3">
    <source>
        <dbReference type="Proteomes" id="UP000235965"/>
    </source>
</evidence>
<dbReference type="PANTHER" id="PTHR33064">
    <property type="entry name" value="POL PROTEIN"/>
    <property type="match status" value="1"/>
</dbReference>
<dbReference type="InterPro" id="IPR051320">
    <property type="entry name" value="Viral_Replic_Matur_Polypro"/>
</dbReference>
<dbReference type="Proteomes" id="UP000235965">
    <property type="component" value="Unassembled WGS sequence"/>
</dbReference>
<dbReference type="SUPFAM" id="SSF56672">
    <property type="entry name" value="DNA/RNA polymerases"/>
    <property type="match status" value="1"/>
</dbReference>
<dbReference type="PROSITE" id="PS50878">
    <property type="entry name" value="RT_POL"/>
    <property type="match status" value="1"/>
</dbReference>
<dbReference type="InterPro" id="IPR000477">
    <property type="entry name" value="RT_dom"/>
</dbReference>